<evidence type="ECO:0000313" key="3">
    <source>
        <dbReference type="Proteomes" id="UP000074310"/>
    </source>
</evidence>
<dbReference type="SUPFAM" id="SSF46785">
    <property type="entry name" value="Winged helix' DNA-binding domain"/>
    <property type="match status" value="1"/>
</dbReference>
<dbReference type="RefSeq" id="WP_058717130.1">
    <property type="nucleotide sequence ID" value="NZ_LDTB01000061.1"/>
</dbReference>
<dbReference type="InterPro" id="IPR036388">
    <property type="entry name" value="WH-like_DNA-bd_sf"/>
</dbReference>
<evidence type="ECO:0000259" key="1">
    <source>
        <dbReference type="PROSITE" id="PS50995"/>
    </source>
</evidence>
<proteinExistence type="predicted"/>
<dbReference type="GO" id="GO:0006950">
    <property type="term" value="P:response to stress"/>
    <property type="evidence" value="ECO:0007669"/>
    <property type="project" value="TreeGrafter"/>
</dbReference>
<dbReference type="PANTHER" id="PTHR33164">
    <property type="entry name" value="TRANSCRIPTIONAL REGULATOR, MARR FAMILY"/>
    <property type="match status" value="1"/>
</dbReference>
<dbReference type="EMBL" id="LDTB01000061">
    <property type="protein sequence ID" value="KTT69774.1"/>
    <property type="molecule type" value="Genomic_DNA"/>
</dbReference>
<accession>A0A147HXV8</accession>
<dbReference type="Pfam" id="PF12802">
    <property type="entry name" value="MarR_2"/>
    <property type="match status" value="1"/>
</dbReference>
<dbReference type="SMART" id="SM00347">
    <property type="entry name" value="HTH_MARR"/>
    <property type="match status" value="1"/>
</dbReference>
<comment type="caution">
    <text evidence="2">The sequence shown here is derived from an EMBL/GenBank/DDBJ whole genome shotgun (WGS) entry which is preliminary data.</text>
</comment>
<sequence length="160" mass="17535">MSEQITEVRELAIAVFASSGRLIATGNERVAHLGLTSAWWQVLGALRYSPVPLPTASIARNMGLTRQAVQRIVDLLAERGMVAFEDNPHHRRAKLVVLTREGLAAVTSAEQAVATLDREIADRIGRERIKDATRILGEMNAILTEWLDRTEASPSPNNAS</sequence>
<dbReference type="PROSITE" id="PS50995">
    <property type="entry name" value="HTH_MARR_2"/>
    <property type="match status" value="1"/>
</dbReference>
<dbReference type="PATRIC" id="fig|869719.3.peg.2814"/>
<name>A0A147HXV8_9SPHN</name>
<evidence type="ECO:0000313" key="2">
    <source>
        <dbReference type="EMBL" id="KTT69774.1"/>
    </source>
</evidence>
<organism evidence="2 3">
    <name type="scientific">Sphingomonas endophytica</name>
    <dbReference type="NCBI Taxonomy" id="869719"/>
    <lineage>
        <taxon>Bacteria</taxon>
        <taxon>Pseudomonadati</taxon>
        <taxon>Pseudomonadota</taxon>
        <taxon>Alphaproteobacteria</taxon>
        <taxon>Sphingomonadales</taxon>
        <taxon>Sphingomonadaceae</taxon>
        <taxon>Sphingomonas</taxon>
    </lineage>
</organism>
<dbReference type="GO" id="GO:0003700">
    <property type="term" value="F:DNA-binding transcription factor activity"/>
    <property type="evidence" value="ECO:0007669"/>
    <property type="project" value="InterPro"/>
</dbReference>
<reference evidence="2 3" key="1">
    <citation type="journal article" date="2016" name="Front. Microbiol.">
        <title>Genomic Resource of Rice Seed Associated Bacteria.</title>
        <authorList>
            <person name="Midha S."/>
            <person name="Bansal K."/>
            <person name="Sharma S."/>
            <person name="Kumar N."/>
            <person name="Patil P.P."/>
            <person name="Chaudhry V."/>
            <person name="Patil P.B."/>
        </authorList>
    </citation>
    <scope>NUCLEOTIDE SEQUENCE [LARGE SCALE GENOMIC DNA]</scope>
    <source>
        <strain evidence="2 3">NS334</strain>
    </source>
</reference>
<feature type="domain" description="HTH marR-type" evidence="1">
    <location>
        <begin position="1"/>
        <end position="141"/>
    </location>
</feature>
<dbReference type="InterPro" id="IPR000835">
    <property type="entry name" value="HTH_MarR-typ"/>
</dbReference>
<protein>
    <submittedName>
        <fullName evidence="2">MarR family transcriptional regulator</fullName>
    </submittedName>
</protein>
<gene>
    <name evidence="2" type="ORF">NS334_13710</name>
</gene>
<dbReference type="InterPro" id="IPR036390">
    <property type="entry name" value="WH_DNA-bd_sf"/>
</dbReference>
<dbReference type="PANTHER" id="PTHR33164:SF99">
    <property type="entry name" value="MARR FAMILY REGULATORY PROTEIN"/>
    <property type="match status" value="1"/>
</dbReference>
<dbReference type="GeneID" id="78488011"/>
<keyword evidence="3" id="KW-1185">Reference proteome</keyword>
<dbReference type="AlphaFoldDB" id="A0A147HXV8"/>
<dbReference type="OrthoDB" id="5511415at2"/>
<dbReference type="Gene3D" id="1.10.10.10">
    <property type="entry name" value="Winged helix-like DNA-binding domain superfamily/Winged helix DNA-binding domain"/>
    <property type="match status" value="1"/>
</dbReference>
<dbReference type="InterPro" id="IPR039422">
    <property type="entry name" value="MarR/SlyA-like"/>
</dbReference>
<dbReference type="Proteomes" id="UP000074310">
    <property type="component" value="Unassembled WGS sequence"/>
</dbReference>